<name>A0A8J4T7H3_9TREM</name>
<comment type="caution">
    <text evidence="1">The sequence shown here is derived from an EMBL/GenBank/DDBJ whole genome shotgun (WGS) entry which is preliminary data.</text>
</comment>
<organism evidence="1 2">
    <name type="scientific">Paragonimus heterotremus</name>
    <dbReference type="NCBI Taxonomy" id="100268"/>
    <lineage>
        <taxon>Eukaryota</taxon>
        <taxon>Metazoa</taxon>
        <taxon>Spiralia</taxon>
        <taxon>Lophotrochozoa</taxon>
        <taxon>Platyhelminthes</taxon>
        <taxon>Trematoda</taxon>
        <taxon>Digenea</taxon>
        <taxon>Plagiorchiida</taxon>
        <taxon>Troglotremata</taxon>
        <taxon>Troglotrematidae</taxon>
        <taxon>Paragonimus</taxon>
    </lineage>
</organism>
<protein>
    <submittedName>
        <fullName evidence="1">Uncharacterized protein</fullName>
    </submittedName>
</protein>
<evidence type="ECO:0000313" key="1">
    <source>
        <dbReference type="EMBL" id="KAF5406460.1"/>
    </source>
</evidence>
<proteinExistence type="predicted"/>
<reference evidence="1" key="1">
    <citation type="submission" date="2019-05" db="EMBL/GenBank/DDBJ databases">
        <title>Annotation for the trematode Paragonimus heterotremus.</title>
        <authorList>
            <person name="Choi Y.-J."/>
        </authorList>
    </citation>
    <scope>NUCLEOTIDE SEQUENCE</scope>
    <source>
        <strain evidence="1">LC</strain>
    </source>
</reference>
<dbReference type="OrthoDB" id="6250394at2759"/>
<evidence type="ECO:0000313" key="2">
    <source>
        <dbReference type="Proteomes" id="UP000748531"/>
    </source>
</evidence>
<sequence>MRCVTSPAMYIKHNDPNYIQKLTRSISLPDPHYLGGEEEADDFITLFSGVLIKRKAQSLTRVGDRSNSAAPIRRQPHPFALQALGFRSPFNNRVNRLPEWPPPDPPPLTPLNGGFMSRTIFPTPPVLANNMSPIWPPRPWWRRTGPTRPAGPVVHVTIDTADVVNQVPVRLVERPARIGWTSTSEEMEVEQDPESAMEDEIIVPQQASWNEVEPHSVSGELNSRVVATTLRPIESMDSTFNHTAWVHTYRETVSEDNQVPADETIGMTAIPTEDVGLISLNSEDVQEESTFQIFFIILDSNPAMHAGRGVVEVNADLNTLVHQRVLEHMRTNFGINSEEVHSYEASSTEDT</sequence>
<dbReference type="EMBL" id="LUCH01000003">
    <property type="protein sequence ID" value="KAF5406460.1"/>
    <property type="molecule type" value="Genomic_DNA"/>
</dbReference>
<accession>A0A8J4T7H3</accession>
<gene>
    <name evidence="1" type="ORF">PHET_00008</name>
</gene>
<dbReference type="AlphaFoldDB" id="A0A8J4T7H3"/>
<keyword evidence="2" id="KW-1185">Reference proteome</keyword>
<dbReference type="Proteomes" id="UP000748531">
    <property type="component" value="Unassembled WGS sequence"/>
</dbReference>